<reference evidence="3" key="1">
    <citation type="submission" date="2019-05" db="EMBL/GenBank/DDBJ databases">
        <title>Annotation for the trematode Paragonimus heterotremus.</title>
        <authorList>
            <person name="Choi Y.-J."/>
        </authorList>
    </citation>
    <scope>NUCLEOTIDE SEQUENCE</scope>
    <source>
        <strain evidence="3">LC</strain>
    </source>
</reference>
<dbReference type="AlphaFoldDB" id="A0A8J4TG90"/>
<proteinExistence type="predicted"/>
<evidence type="ECO:0000313" key="4">
    <source>
        <dbReference type="Proteomes" id="UP000748531"/>
    </source>
</evidence>
<feature type="signal peptide" evidence="2">
    <location>
        <begin position="1"/>
        <end position="22"/>
    </location>
</feature>
<gene>
    <name evidence="3" type="ORF">PHET_04632</name>
</gene>
<evidence type="ECO:0000256" key="1">
    <source>
        <dbReference type="SAM" id="MobiDB-lite"/>
    </source>
</evidence>
<feature type="region of interest" description="Disordered" evidence="1">
    <location>
        <begin position="24"/>
        <end position="47"/>
    </location>
</feature>
<name>A0A8J4TG90_9TREM</name>
<protein>
    <submittedName>
        <fullName evidence="3">Uncharacterized protein</fullName>
    </submittedName>
</protein>
<feature type="chain" id="PRO_5035240851" evidence="2">
    <location>
        <begin position="23"/>
        <end position="69"/>
    </location>
</feature>
<keyword evidence="4" id="KW-1185">Reference proteome</keyword>
<dbReference type="Proteomes" id="UP000748531">
    <property type="component" value="Unassembled WGS sequence"/>
</dbReference>
<accession>A0A8J4TG90</accession>
<organism evidence="3 4">
    <name type="scientific">Paragonimus heterotremus</name>
    <dbReference type="NCBI Taxonomy" id="100268"/>
    <lineage>
        <taxon>Eukaryota</taxon>
        <taxon>Metazoa</taxon>
        <taxon>Spiralia</taxon>
        <taxon>Lophotrochozoa</taxon>
        <taxon>Platyhelminthes</taxon>
        <taxon>Trematoda</taxon>
        <taxon>Digenea</taxon>
        <taxon>Plagiorchiida</taxon>
        <taxon>Troglotremata</taxon>
        <taxon>Troglotrematidae</taxon>
        <taxon>Paragonimus</taxon>
    </lineage>
</organism>
<sequence length="69" mass="7014">MKLTFCVLLALYLLATIPLAQLQNSSSANPNSTTTPAPNSTSSSVTSGLAQSGTIILASTMATGWLLTA</sequence>
<evidence type="ECO:0000256" key="2">
    <source>
        <dbReference type="SAM" id="SignalP"/>
    </source>
</evidence>
<comment type="caution">
    <text evidence="3">The sequence shown here is derived from an EMBL/GenBank/DDBJ whole genome shotgun (WGS) entry which is preliminary data.</text>
</comment>
<feature type="compositionally biased region" description="Low complexity" evidence="1">
    <location>
        <begin position="24"/>
        <end position="44"/>
    </location>
</feature>
<evidence type="ECO:0000313" key="3">
    <source>
        <dbReference type="EMBL" id="KAF5402117.1"/>
    </source>
</evidence>
<dbReference type="EMBL" id="LUCH01002017">
    <property type="protein sequence ID" value="KAF5402117.1"/>
    <property type="molecule type" value="Genomic_DNA"/>
</dbReference>
<keyword evidence="2" id="KW-0732">Signal</keyword>